<organism evidence="1 2">
    <name type="scientific">Candidatus Ignatzschineria merdigallinarum</name>
    <dbReference type="NCBI Taxonomy" id="2838621"/>
    <lineage>
        <taxon>Bacteria</taxon>
        <taxon>Pseudomonadati</taxon>
        <taxon>Pseudomonadota</taxon>
        <taxon>Gammaproteobacteria</taxon>
        <taxon>Cardiobacteriales</taxon>
        <taxon>Ignatzschineriaceae</taxon>
        <taxon>Ignatzschineria</taxon>
    </lineage>
</organism>
<protein>
    <submittedName>
        <fullName evidence="1">Uncharacterized protein</fullName>
    </submittedName>
</protein>
<name>A0A9D1Q4E1_9GAMM</name>
<dbReference type="EMBL" id="DXHP01000099">
    <property type="protein sequence ID" value="HIW06565.1"/>
    <property type="molecule type" value="Genomic_DNA"/>
</dbReference>
<evidence type="ECO:0000313" key="2">
    <source>
        <dbReference type="Proteomes" id="UP000823934"/>
    </source>
</evidence>
<comment type="caution">
    <text evidence="1">The sequence shown here is derived from an EMBL/GenBank/DDBJ whole genome shotgun (WGS) entry which is preliminary data.</text>
</comment>
<sequence>MQGTNLTEMKINIPAELSENTADLVVKFAEAMAEKLHKSEKKYGYSDEWMANSWGLDCKNQFMRHIQKGDPVDVANYCAFMFYHGWSTMLPPMPEGE</sequence>
<proteinExistence type="predicted"/>
<dbReference type="AlphaFoldDB" id="A0A9D1Q4E1"/>
<dbReference type="Proteomes" id="UP000823934">
    <property type="component" value="Unassembled WGS sequence"/>
</dbReference>
<reference evidence="1" key="1">
    <citation type="journal article" date="2021" name="PeerJ">
        <title>Extensive microbial diversity within the chicken gut microbiome revealed by metagenomics and culture.</title>
        <authorList>
            <person name="Gilroy R."/>
            <person name="Ravi A."/>
            <person name="Getino M."/>
            <person name="Pursley I."/>
            <person name="Horton D.L."/>
            <person name="Alikhan N.F."/>
            <person name="Baker D."/>
            <person name="Gharbi K."/>
            <person name="Hall N."/>
            <person name="Watson M."/>
            <person name="Adriaenssens E.M."/>
            <person name="Foster-Nyarko E."/>
            <person name="Jarju S."/>
            <person name="Secka A."/>
            <person name="Antonio M."/>
            <person name="Oren A."/>
            <person name="Chaudhuri R.R."/>
            <person name="La Ragione R."/>
            <person name="Hildebrand F."/>
            <person name="Pallen M.J."/>
        </authorList>
    </citation>
    <scope>NUCLEOTIDE SEQUENCE</scope>
    <source>
        <strain evidence="1">CHK160-9182</strain>
    </source>
</reference>
<accession>A0A9D1Q4E1</accession>
<reference evidence="1" key="2">
    <citation type="submission" date="2021-04" db="EMBL/GenBank/DDBJ databases">
        <authorList>
            <person name="Gilroy R."/>
        </authorList>
    </citation>
    <scope>NUCLEOTIDE SEQUENCE</scope>
    <source>
        <strain evidence="1">CHK160-9182</strain>
    </source>
</reference>
<gene>
    <name evidence="1" type="ORF">H9889_04480</name>
</gene>
<evidence type="ECO:0000313" key="1">
    <source>
        <dbReference type="EMBL" id="HIW06565.1"/>
    </source>
</evidence>